<evidence type="ECO:0000259" key="7">
    <source>
        <dbReference type="Pfam" id="PF02884"/>
    </source>
</evidence>
<organism evidence="9 10">
    <name type="scientific">Photobacterium aquimaris</name>
    <dbReference type="NCBI Taxonomy" id="512643"/>
    <lineage>
        <taxon>Bacteria</taxon>
        <taxon>Pseudomonadati</taxon>
        <taxon>Pseudomonadota</taxon>
        <taxon>Gammaproteobacteria</taxon>
        <taxon>Vibrionales</taxon>
        <taxon>Vibrionaceae</taxon>
        <taxon>Photobacterium</taxon>
    </lineage>
</organism>
<dbReference type="Gene3D" id="2.60.220.10">
    <property type="entry name" value="Polysaccharide lyase family 8-like, C-terminal"/>
    <property type="match status" value="1"/>
</dbReference>
<keyword evidence="3 9" id="KW-0456">Lyase</keyword>
<evidence type="ECO:0000259" key="8">
    <source>
        <dbReference type="Pfam" id="PF08124"/>
    </source>
</evidence>
<evidence type="ECO:0000313" key="10">
    <source>
        <dbReference type="Proteomes" id="UP000196485"/>
    </source>
</evidence>
<name>A0A1Y6KWY3_9GAMM</name>
<feature type="active site" evidence="4">
    <location>
        <position position="283"/>
    </location>
</feature>
<feature type="domain" description="Polysaccharide lyase family 8 C-terminal" evidence="7">
    <location>
        <begin position="702"/>
        <end position="765"/>
    </location>
</feature>
<evidence type="ECO:0000256" key="2">
    <source>
        <dbReference type="ARBA" id="ARBA00022729"/>
    </source>
</evidence>
<dbReference type="EMBL" id="FYAH01000002">
    <property type="protein sequence ID" value="SMY16564.1"/>
    <property type="molecule type" value="Genomic_DNA"/>
</dbReference>
<dbReference type="Gene3D" id="1.50.10.100">
    <property type="entry name" value="Chondroitin AC/alginate lyase"/>
    <property type="match status" value="1"/>
</dbReference>
<evidence type="ECO:0000313" key="9">
    <source>
        <dbReference type="EMBL" id="SMY16564.1"/>
    </source>
</evidence>
<evidence type="ECO:0000256" key="3">
    <source>
        <dbReference type="ARBA" id="ARBA00023239"/>
    </source>
</evidence>
<gene>
    <name evidence="9" type="primary">xly</name>
    <name evidence="9" type="ORF">PAQU9191_01800</name>
</gene>
<dbReference type="InterPro" id="IPR012970">
    <property type="entry name" value="Lyase_8_alpha_N"/>
</dbReference>
<reference evidence="10" key="1">
    <citation type="submission" date="2017-06" db="EMBL/GenBank/DDBJ databases">
        <authorList>
            <person name="Rodrigo-Torres L."/>
            <person name="Arahal R. D."/>
            <person name="Lucena T."/>
        </authorList>
    </citation>
    <scope>NUCLEOTIDE SEQUENCE [LARGE SCALE GENOMIC DNA]</scope>
    <source>
        <strain evidence="10">type strain: CECT 9192</strain>
    </source>
</reference>
<evidence type="ECO:0000256" key="5">
    <source>
        <dbReference type="SAM" id="SignalP"/>
    </source>
</evidence>
<sequence length="814" mass="90982">MKHANLAVSIAVALSTLIVPTSVFAQPNTTSIVNHHQSQPLVEYQALRQRWAASFLGDVTIPFDDTLKQTVITTNNAADRYWSSMLTDPTRTSLWSDVVLDAQTDAGKKVLGANIRTSYQRLFDMAKAYHLRDGQLQNNAELLSAIIDGMAFLNQHYYKVGAKEWGNWWHWELGTPKDIHNILVLLYDQLPPQLITAHTQATRYFTPEATHLGAGPGADVSSNPHYRLSTGGNRTDNTQVVILRGILDNNSAEIEAAIGALSPVLAEVTTSDGFYSDGSFLQHYDIAYNGTYGNVLLSGLGAQLDLVAGSPWQATDPVLKNIYPIIFKSYAPLLERGSMMEFVNGRAISRPKEQGHHVGHLVIASLLHYIDGAEPQAKALLQNLIKTQITQDTSFDFFTSIKHVGNYQKAKVLVADPEVNGEQELQGFFNYPAMDRVVYRGDDWSFSLAMHSSRLGNFECMNNENKQGWFTGDGMGYLYNSQLDHYHNYWPAVNRYRLEGTTVDNQVMADCDGQRNQIKGGRQTQMDWVGSLHFDDIGAAGMMFSNWNNTLTANKSWFMFEDEIVMLGSDIKSTTQADITTTVMNRKLADVGNNKLFVNGKPWQPQLSHTMKLRTLTLTNNELDDSDISYVFLKPTTVTVEQQLRTGDWSDIGTRSGQVSADFVAATIAQTAENDHYAYVLMPNADKEDVKDFIEEMPIKVRRNDKLAHIVTHKEQAITAANIWTDQGVKVTNQLSAFSKMAVMVEKDDRELKLAVSDPLQTQTMLHIRLHKPVEIETDIEQRLQLDGQGNLMINVVGLVGQSYVFTLKRVAAD</sequence>
<dbReference type="SUPFAM" id="SSF48230">
    <property type="entry name" value="Chondroitin AC/alginate lyase"/>
    <property type="match status" value="1"/>
</dbReference>
<dbReference type="InterPro" id="IPR004103">
    <property type="entry name" value="Lyase_8_C"/>
</dbReference>
<dbReference type="Pfam" id="PF02884">
    <property type="entry name" value="Lyase_8_C"/>
    <property type="match status" value="1"/>
</dbReference>
<dbReference type="InterPro" id="IPR011013">
    <property type="entry name" value="Gal_mutarotase_sf_dom"/>
</dbReference>
<dbReference type="GO" id="GO:0005576">
    <property type="term" value="C:extracellular region"/>
    <property type="evidence" value="ECO:0007669"/>
    <property type="project" value="InterPro"/>
</dbReference>
<dbReference type="CDD" id="cd01083">
    <property type="entry name" value="GAG_Lyase"/>
    <property type="match status" value="1"/>
</dbReference>
<feature type="domain" description="Polysaccharide lyase 8 N-terminal alpha-helical" evidence="8">
    <location>
        <begin position="51"/>
        <end position="387"/>
    </location>
</feature>
<feature type="active site" evidence="4">
    <location>
        <position position="292"/>
    </location>
</feature>
<evidence type="ECO:0000256" key="4">
    <source>
        <dbReference type="PIRSR" id="PIRSR638970-1"/>
    </source>
</evidence>
<dbReference type="Gene3D" id="2.70.98.10">
    <property type="match status" value="1"/>
</dbReference>
<keyword evidence="10" id="KW-1185">Reference proteome</keyword>
<dbReference type="SUPFAM" id="SSF49863">
    <property type="entry name" value="Hyaluronate lyase-like, C-terminal domain"/>
    <property type="match status" value="1"/>
</dbReference>
<dbReference type="GO" id="GO:0030246">
    <property type="term" value="F:carbohydrate binding"/>
    <property type="evidence" value="ECO:0007669"/>
    <property type="project" value="InterPro"/>
</dbReference>
<dbReference type="PANTHER" id="PTHR38481">
    <property type="entry name" value="HYALURONATE LYASE"/>
    <property type="match status" value="1"/>
</dbReference>
<keyword evidence="2 5" id="KW-0732">Signal</keyword>
<dbReference type="PANTHER" id="PTHR38481:SF1">
    <property type="entry name" value="HYALURONATE LYASE"/>
    <property type="match status" value="1"/>
</dbReference>
<dbReference type="RefSeq" id="WP_087820587.1">
    <property type="nucleotide sequence ID" value="NZ_FYAH01000002.1"/>
</dbReference>
<dbReference type="InterPro" id="IPR008929">
    <property type="entry name" value="Chondroitin_lyas"/>
</dbReference>
<dbReference type="Pfam" id="PF02278">
    <property type="entry name" value="Lyase_8"/>
    <property type="match status" value="1"/>
</dbReference>
<dbReference type="SUPFAM" id="SSF74650">
    <property type="entry name" value="Galactose mutarotase-like"/>
    <property type="match status" value="1"/>
</dbReference>
<feature type="signal peptide" evidence="5">
    <location>
        <begin position="1"/>
        <end position="25"/>
    </location>
</feature>
<dbReference type="AlphaFoldDB" id="A0A1Y6KWY3"/>
<dbReference type="GO" id="GO:0005975">
    <property type="term" value="P:carbohydrate metabolic process"/>
    <property type="evidence" value="ECO:0007669"/>
    <property type="project" value="InterPro"/>
</dbReference>
<dbReference type="GO" id="GO:0047492">
    <property type="term" value="F:xanthan lyase activity"/>
    <property type="evidence" value="ECO:0007669"/>
    <property type="project" value="UniProtKB-EC"/>
</dbReference>
<proteinExistence type="inferred from homology"/>
<accession>A0A1Y6KWY3</accession>
<evidence type="ECO:0000256" key="1">
    <source>
        <dbReference type="ARBA" id="ARBA00006699"/>
    </source>
</evidence>
<dbReference type="InterPro" id="IPR038970">
    <property type="entry name" value="Lyase_8"/>
</dbReference>
<dbReference type="Pfam" id="PF08124">
    <property type="entry name" value="Lyase_8_N"/>
    <property type="match status" value="1"/>
</dbReference>
<evidence type="ECO:0000259" key="6">
    <source>
        <dbReference type="Pfam" id="PF02278"/>
    </source>
</evidence>
<dbReference type="InterPro" id="IPR003159">
    <property type="entry name" value="Lyase_8_central_dom"/>
</dbReference>
<dbReference type="InterPro" id="IPR014718">
    <property type="entry name" value="GH-type_carb-bd"/>
</dbReference>
<dbReference type="EC" id="4.2.2.12" evidence="9"/>
<comment type="similarity">
    <text evidence="1">Belongs to the polysaccharide lyase 8 family.</text>
</comment>
<protein>
    <submittedName>
        <fullName evidence="9">Xanthan lyase</fullName>
        <ecNumber evidence="9">4.2.2.12</ecNumber>
    </submittedName>
</protein>
<feature type="chain" id="PRO_5012034601" evidence="5">
    <location>
        <begin position="26"/>
        <end position="814"/>
    </location>
</feature>
<dbReference type="Proteomes" id="UP000196485">
    <property type="component" value="Unassembled WGS sequence"/>
</dbReference>
<feature type="domain" description="Polysaccharide lyase family 8 central" evidence="6">
    <location>
        <begin position="431"/>
        <end position="686"/>
    </location>
</feature>
<dbReference type="InterPro" id="IPR011071">
    <property type="entry name" value="Lyase_8-like_C"/>
</dbReference>
<feature type="active site" evidence="4">
    <location>
        <position position="346"/>
    </location>
</feature>